<dbReference type="AlphaFoldDB" id="A0AA86DYM0"/>
<protein>
    <submittedName>
        <fullName evidence="2">FGE-sulfatase superfamily protein</fullName>
    </submittedName>
</protein>
<evidence type="ECO:0000313" key="3">
    <source>
        <dbReference type="Proteomes" id="UP000019322"/>
    </source>
</evidence>
<evidence type="ECO:0000313" key="2">
    <source>
        <dbReference type="EMBL" id="AHJ13383.1"/>
    </source>
</evidence>
<evidence type="ECO:0000259" key="1">
    <source>
        <dbReference type="Pfam" id="PF03781"/>
    </source>
</evidence>
<reference evidence="2 3" key="1">
    <citation type="journal article" date="2014" name="Environ. Microbiol.">
        <title>Insights into organohalide respiration and the versatile catabolism of Sulfurospirillum multivorans gained from comparative genomics and physiological studies.</title>
        <authorList>
            <person name="Goris T."/>
            <person name="Schubert T."/>
            <person name="Gadkari J."/>
            <person name="Wubet T."/>
            <person name="Tarkka M."/>
            <person name="Buscot F."/>
            <person name="Adrian L."/>
            <person name="Diekert G."/>
        </authorList>
    </citation>
    <scope>NUCLEOTIDE SEQUENCE [LARGE SCALE GENOMIC DNA]</scope>
    <source>
        <strain evidence="3">DM 12446 / JCM 15788 / NBRC 109480</strain>
    </source>
</reference>
<dbReference type="PANTHER" id="PTHR23150:SF19">
    <property type="entry name" value="FORMYLGLYCINE-GENERATING ENZYME"/>
    <property type="match status" value="1"/>
</dbReference>
<dbReference type="Gene3D" id="3.90.1580.10">
    <property type="entry name" value="paralog of FGE (formylglycine-generating enzyme)"/>
    <property type="match status" value="1"/>
</dbReference>
<dbReference type="InterPro" id="IPR051043">
    <property type="entry name" value="Sulfatase_Mod_Factor_Kinase"/>
</dbReference>
<dbReference type="Pfam" id="PF03781">
    <property type="entry name" value="FGE-sulfatase"/>
    <property type="match status" value="1"/>
</dbReference>
<sequence>MKKILFSGCVLVSMLFGDSFTNSIGMTFIEIPEGEFSTGNQAATCPKDNPYTEVNEQQVCLDAIKKDQKAKNVVHLKSFYMQTTEVTQKQWYEIMGTNPSKFKTGNPSMPVEQISFNEARKFIKLLNEKENTTKYDLPTEAQWEYVSCAGKSIEYSCEEDSDRCVNILNLKNINPTSPVASGIPNDWGIYDMRGNVWEWTKDCYIPTTSMKKSDASLSDEPKCTTCCWVNLSDECNAIFRFNYSSNYRYFPVGFRVVVTKN</sequence>
<gene>
    <name evidence="2" type="ORF">SMUL_2130</name>
</gene>
<dbReference type="InterPro" id="IPR042095">
    <property type="entry name" value="SUMF_sf"/>
</dbReference>
<dbReference type="Proteomes" id="UP000019322">
    <property type="component" value="Chromosome"/>
</dbReference>
<feature type="domain" description="Sulfatase-modifying factor enzyme-like" evidence="1">
    <location>
        <begin position="28"/>
        <end position="257"/>
    </location>
</feature>
<accession>A0AA86DYM0</accession>
<dbReference type="RefSeq" id="WP_025345234.1">
    <property type="nucleotide sequence ID" value="NZ_CP007201.1"/>
</dbReference>
<name>A0AA86DYM0_SULMK</name>
<dbReference type="EMBL" id="CP007201">
    <property type="protein sequence ID" value="AHJ13383.1"/>
    <property type="molecule type" value="Genomic_DNA"/>
</dbReference>
<dbReference type="SUPFAM" id="SSF56436">
    <property type="entry name" value="C-type lectin-like"/>
    <property type="match status" value="1"/>
</dbReference>
<proteinExistence type="predicted"/>
<dbReference type="PANTHER" id="PTHR23150">
    <property type="entry name" value="SULFATASE MODIFYING FACTOR 1, 2"/>
    <property type="match status" value="1"/>
</dbReference>
<dbReference type="InterPro" id="IPR005532">
    <property type="entry name" value="SUMF_dom"/>
</dbReference>
<dbReference type="KEGG" id="smul:SMUL_2130"/>
<organism evidence="2 3">
    <name type="scientific">Sulfurospirillum multivorans (strain DM 12446 / JCM 15788 / NBRC 109480)</name>
    <dbReference type="NCBI Taxonomy" id="1150621"/>
    <lineage>
        <taxon>Bacteria</taxon>
        <taxon>Pseudomonadati</taxon>
        <taxon>Campylobacterota</taxon>
        <taxon>Epsilonproteobacteria</taxon>
        <taxon>Campylobacterales</taxon>
        <taxon>Sulfurospirillaceae</taxon>
        <taxon>Sulfurospirillum</taxon>
    </lineage>
</organism>
<dbReference type="InterPro" id="IPR016187">
    <property type="entry name" value="CTDL_fold"/>
</dbReference>
<dbReference type="GO" id="GO:0120147">
    <property type="term" value="F:formylglycine-generating oxidase activity"/>
    <property type="evidence" value="ECO:0007669"/>
    <property type="project" value="TreeGrafter"/>
</dbReference>